<dbReference type="PANTHER" id="PTHR36924:SF1">
    <property type="entry name" value="ANTITOXIN HIGA-1"/>
    <property type="match status" value="1"/>
</dbReference>
<dbReference type="GO" id="GO:0003677">
    <property type="term" value="F:DNA binding"/>
    <property type="evidence" value="ECO:0007669"/>
    <property type="project" value="UniProtKB-KW"/>
</dbReference>
<keyword evidence="1" id="KW-0238">DNA-binding</keyword>
<evidence type="ECO:0000259" key="2">
    <source>
        <dbReference type="PROSITE" id="PS50943"/>
    </source>
</evidence>
<dbReference type="Proteomes" id="UP000297834">
    <property type="component" value="Unassembled WGS sequence"/>
</dbReference>
<dbReference type="OrthoDB" id="9793869at2"/>
<dbReference type="NCBIfam" id="TIGR02607">
    <property type="entry name" value="antidote_HigA"/>
    <property type="match status" value="1"/>
</dbReference>
<gene>
    <name evidence="3" type="primary">higA</name>
    <name evidence="3" type="ORF">E2B99_13685</name>
</gene>
<dbReference type="Gene3D" id="1.10.260.40">
    <property type="entry name" value="lambda repressor-like DNA-binding domains"/>
    <property type="match status" value="1"/>
</dbReference>
<organism evidence="3 4">
    <name type="scientific">Alkanindiges illinoisensis</name>
    <dbReference type="NCBI Taxonomy" id="197183"/>
    <lineage>
        <taxon>Bacteria</taxon>
        <taxon>Pseudomonadati</taxon>
        <taxon>Pseudomonadota</taxon>
        <taxon>Gammaproteobacteria</taxon>
        <taxon>Moraxellales</taxon>
        <taxon>Moraxellaceae</taxon>
        <taxon>Alkanindiges</taxon>
    </lineage>
</organism>
<reference evidence="3 4" key="1">
    <citation type="submission" date="2019-03" db="EMBL/GenBank/DDBJ databases">
        <title>Alkanindiges illinoisensis: a potential pathogenic isolated from ascites of a gastric cancer patient with abdominal metastasis.</title>
        <authorList>
            <person name="Hu X."/>
            <person name="Yang B."/>
            <person name="Yan X."/>
            <person name="Lin L."/>
            <person name="Zhao H."/>
            <person name="Zhou F."/>
            <person name="Su B."/>
            <person name="Chen J."/>
            <person name="Rui Y."/>
            <person name="Wang Q."/>
            <person name="Zheng L."/>
        </authorList>
    </citation>
    <scope>NUCLEOTIDE SEQUENCE [LARGE SCALE GENOMIC DNA]</scope>
    <source>
        <strain evidence="3 4">NFYY 23406</strain>
    </source>
</reference>
<dbReference type="PANTHER" id="PTHR36924">
    <property type="entry name" value="ANTITOXIN HIGA-1"/>
    <property type="match status" value="1"/>
</dbReference>
<evidence type="ECO:0000313" key="4">
    <source>
        <dbReference type="Proteomes" id="UP000297834"/>
    </source>
</evidence>
<proteinExistence type="predicted"/>
<dbReference type="InterPro" id="IPR001387">
    <property type="entry name" value="Cro/C1-type_HTH"/>
</dbReference>
<sequence>MFNPPHVGEVLREYIDQTPIEIVAKESGLSIARLSDVLAGNTAITPDDANGLAKALNTSSQFWLDLQAQYESKQSADL</sequence>
<dbReference type="InterPro" id="IPR013430">
    <property type="entry name" value="Toxin_antidote_HigA"/>
</dbReference>
<evidence type="ECO:0000256" key="1">
    <source>
        <dbReference type="ARBA" id="ARBA00023125"/>
    </source>
</evidence>
<dbReference type="AlphaFoldDB" id="A0A4Y7X9K7"/>
<name>A0A4Y7X9K7_9GAMM</name>
<evidence type="ECO:0000313" key="3">
    <source>
        <dbReference type="EMBL" id="TEU23362.1"/>
    </source>
</evidence>
<dbReference type="CDD" id="cd00093">
    <property type="entry name" value="HTH_XRE"/>
    <property type="match status" value="1"/>
</dbReference>
<dbReference type="SUPFAM" id="SSF47413">
    <property type="entry name" value="lambda repressor-like DNA-binding domains"/>
    <property type="match status" value="1"/>
</dbReference>
<keyword evidence="4" id="KW-1185">Reference proteome</keyword>
<dbReference type="EMBL" id="SNTY01000085">
    <property type="protein sequence ID" value="TEU23362.1"/>
    <property type="molecule type" value="Genomic_DNA"/>
</dbReference>
<dbReference type="RefSeq" id="WP_134245787.1">
    <property type="nucleotide sequence ID" value="NZ_SNTY01000085.1"/>
</dbReference>
<dbReference type="PROSITE" id="PS50943">
    <property type="entry name" value="HTH_CROC1"/>
    <property type="match status" value="1"/>
</dbReference>
<feature type="domain" description="HTH cro/C1-type" evidence="2">
    <location>
        <begin position="23"/>
        <end position="63"/>
    </location>
</feature>
<protein>
    <submittedName>
        <fullName evidence="3">Addiction module antidote protein, HigA family</fullName>
    </submittedName>
</protein>
<accession>A0A4Y7X9K7</accession>
<dbReference type="InterPro" id="IPR010982">
    <property type="entry name" value="Lambda_DNA-bd_dom_sf"/>
</dbReference>
<comment type="caution">
    <text evidence="3">The sequence shown here is derived from an EMBL/GenBank/DDBJ whole genome shotgun (WGS) entry which is preliminary data.</text>
</comment>